<evidence type="ECO:0000256" key="1">
    <source>
        <dbReference type="SAM" id="Phobius"/>
    </source>
</evidence>
<dbReference type="AlphaFoldDB" id="A0AAV7RB31"/>
<keyword evidence="1" id="KW-0812">Transmembrane</keyword>
<dbReference type="Proteomes" id="UP001066276">
    <property type="component" value="Chromosome 5"/>
</dbReference>
<gene>
    <name evidence="2" type="ORF">NDU88_002819</name>
</gene>
<keyword evidence="1" id="KW-0472">Membrane</keyword>
<proteinExistence type="predicted"/>
<evidence type="ECO:0000313" key="3">
    <source>
        <dbReference type="Proteomes" id="UP001066276"/>
    </source>
</evidence>
<feature type="non-terminal residue" evidence="2">
    <location>
        <position position="59"/>
    </location>
</feature>
<name>A0AAV7RB31_PLEWA</name>
<reference evidence="2" key="1">
    <citation type="journal article" date="2022" name="bioRxiv">
        <title>Sequencing and chromosome-scale assembly of the giantPleurodeles waltlgenome.</title>
        <authorList>
            <person name="Brown T."/>
            <person name="Elewa A."/>
            <person name="Iarovenko S."/>
            <person name="Subramanian E."/>
            <person name="Araus A.J."/>
            <person name="Petzold A."/>
            <person name="Susuki M."/>
            <person name="Suzuki K.-i.T."/>
            <person name="Hayashi T."/>
            <person name="Toyoda A."/>
            <person name="Oliveira C."/>
            <person name="Osipova E."/>
            <person name="Leigh N.D."/>
            <person name="Simon A."/>
            <person name="Yun M.H."/>
        </authorList>
    </citation>
    <scope>NUCLEOTIDE SEQUENCE</scope>
    <source>
        <strain evidence="2">20211129_DDA</strain>
        <tissue evidence="2">Liver</tissue>
    </source>
</reference>
<keyword evidence="3" id="KW-1185">Reference proteome</keyword>
<accession>A0AAV7RB31</accession>
<sequence length="59" mass="6502">QVSGIVFEFITLTNKATLCYLSYTVLVVGGEFVQLILVGKIMASRRMTAQQVVGMLFES</sequence>
<evidence type="ECO:0000313" key="2">
    <source>
        <dbReference type="EMBL" id="KAJ1150021.1"/>
    </source>
</evidence>
<keyword evidence="1" id="KW-1133">Transmembrane helix</keyword>
<feature type="transmembrane region" description="Helical" evidence="1">
    <location>
        <begin position="20"/>
        <end position="38"/>
    </location>
</feature>
<feature type="non-terminal residue" evidence="2">
    <location>
        <position position="1"/>
    </location>
</feature>
<comment type="caution">
    <text evidence="2">The sequence shown here is derived from an EMBL/GenBank/DDBJ whole genome shotgun (WGS) entry which is preliminary data.</text>
</comment>
<organism evidence="2 3">
    <name type="scientific">Pleurodeles waltl</name>
    <name type="common">Iberian ribbed newt</name>
    <dbReference type="NCBI Taxonomy" id="8319"/>
    <lineage>
        <taxon>Eukaryota</taxon>
        <taxon>Metazoa</taxon>
        <taxon>Chordata</taxon>
        <taxon>Craniata</taxon>
        <taxon>Vertebrata</taxon>
        <taxon>Euteleostomi</taxon>
        <taxon>Amphibia</taxon>
        <taxon>Batrachia</taxon>
        <taxon>Caudata</taxon>
        <taxon>Salamandroidea</taxon>
        <taxon>Salamandridae</taxon>
        <taxon>Pleurodelinae</taxon>
        <taxon>Pleurodeles</taxon>
    </lineage>
</organism>
<dbReference type="EMBL" id="JANPWB010000009">
    <property type="protein sequence ID" value="KAJ1150021.1"/>
    <property type="molecule type" value="Genomic_DNA"/>
</dbReference>
<protein>
    <submittedName>
        <fullName evidence="2">Uncharacterized protein</fullName>
    </submittedName>
</protein>